<dbReference type="EMBL" id="JAMQJY010000002">
    <property type="protein sequence ID" value="MCM2676794.1"/>
    <property type="molecule type" value="Genomic_DNA"/>
</dbReference>
<dbReference type="Gene3D" id="6.10.10.30">
    <property type="entry name" value="Catalase hpii, N-terminal domain-like"/>
    <property type="match status" value="1"/>
</dbReference>
<dbReference type="InterPro" id="IPR024708">
    <property type="entry name" value="Catalase_AS"/>
</dbReference>
<gene>
    <name evidence="5" type="ORF">NDM98_15975</name>
</gene>
<evidence type="ECO:0000256" key="1">
    <source>
        <dbReference type="ARBA" id="ARBA00001971"/>
    </source>
</evidence>
<dbReference type="InterPro" id="IPR020835">
    <property type="entry name" value="Catalase_sf"/>
</dbReference>
<evidence type="ECO:0000259" key="4">
    <source>
        <dbReference type="SMART" id="SM01060"/>
    </source>
</evidence>
<feature type="region of interest" description="Disordered" evidence="3">
    <location>
        <begin position="1"/>
        <end position="25"/>
    </location>
</feature>
<accession>A0ABT0XLK3</accession>
<organism evidence="5 6">
    <name type="scientific">Alkalicoccobacillus plakortidis</name>
    <dbReference type="NCBI Taxonomy" id="444060"/>
    <lineage>
        <taxon>Bacteria</taxon>
        <taxon>Bacillati</taxon>
        <taxon>Bacillota</taxon>
        <taxon>Bacilli</taxon>
        <taxon>Bacillales</taxon>
        <taxon>Bacillaceae</taxon>
        <taxon>Alkalicoccobacillus</taxon>
    </lineage>
</organism>
<sequence length="115" mass="13136">MKKLTTNQGQPIYDNQNSRTAGQRGPTLLEDYQLIEKLAHFDRERVPERVVHARGAGAHGVFKLAKSMKRYTKAAFLQNEGTETPVFVRFSTVIHGQPFSRNLTRSSWVLCEVLY</sequence>
<comment type="cofactor">
    <cofactor evidence="1">
        <name>heme</name>
        <dbReference type="ChEBI" id="CHEBI:30413"/>
    </cofactor>
</comment>
<dbReference type="SMART" id="SM01060">
    <property type="entry name" value="Catalase"/>
    <property type="match status" value="1"/>
</dbReference>
<dbReference type="PRINTS" id="PR00067">
    <property type="entry name" value="CATALASE"/>
</dbReference>
<dbReference type="GO" id="GO:0004096">
    <property type="term" value="F:catalase activity"/>
    <property type="evidence" value="ECO:0007669"/>
    <property type="project" value="UniProtKB-EC"/>
</dbReference>
<proteinExistence type="predicted"/>
<dbReference type="Proteomes" id="UP001203665">
    <property type="component" value="Unassembled WGS sequence"/>
</dbReference>
<feature type="domain" description="Catalase core" evidence="4">
    <location>
        <begin position="5"/>
        <end position="115"/>
    </location>
</feature>
<dbReference type="Pfam" id="PF00199">
    <property type="entry name" value="Catalase"/>
    <property type="match status" value="1"/>
</dbReference>
<dbReference type="EC" id="1.11.1.6" evidence="2"/>
<dbReference type="InterPro" id="IPR011614">
    <property type="entry name" value="Catalase_core"/>
</dbReference>
<dbReference type="InterPro" id="IPR018028">
    <property type="entry name" value="Catalase"/>
</dbReference>
<keyword evidence="5" id="KW-0575">Peroxidase</keyword>
<keyword evidence="5" id="KW-0560">Oxidoreductase</keyword>
<feature type="compositionally biased region" description="Polar residues" evidence="3">
    <location>
        <begin position="1"/>
        <end position="21"/>
    </location>
</feature>
<dbReference type="PANTHER" id="PTHR11465">
    <property type="entry name" value="CATALASE"/>
    <property type="match status" value="1"/>
</dbReference>
<dbReference type="PROSITE" id="PS51402">
    <property type="entry name" value="CATALASE_3"/>
    <property type="match status" value="1"/>
</dbReference>
<evidence type="ECO:0000313" key="5">
    <source>
        <dbReference type="EMBL" id="MCM2676794.1"/>
    </source>
</evidence>
<dbReference type="SUPFAM" id="SSF56634">
    <property type="entry name" value="Heme-dependent catalase-like"/>
    <property type="match status" value="1"/>
</dbReference>
<dbReference type="PROSITE" id="PS00438">
    <property type="entry name" value="CATALASE_2"/>
    <property type="match status" value="1"/>
</dbReference>
<dbReference type="PANTHER" id="PTHR11465:SF23">
    <property type="entry name" value="CATALASE-2"/>
    <property type="match status" value="1"/>
</dbReference>
<evidence type="ECO:0000256" key="2">
    <source>
        <dbReference type="ARBA" id="ARBA00012314"/>
    </source>
</evidence>
<evidence type="ECO:0000313" key="6">
    <source>
        <dbReference type="Proteomes" id="UP001203665"/>
    </source>
</evidence>
<comment type="caution">
    <text evidence="5">The sequence shown here is derived from an EMBL/GenBank/DDBJ whole genome shotgun (WGS) entry which is preliminary data.</text>
</comment>
<keyword evidence="6" id="KW-1185">Reference proteome</keyword>
<evidence type="ECO:0000256" key="3">
    <source>
        <dbReference type="SAM" id="MobiDB-lite"/>
    </source>
</evidence>
<name>A0ABT0XLK3_9BACI</name>
<dbReference type="Gene3D" id="2.40.180.10">
    <property type="entry name" value="Catalase core domain"/>
    <property type="match status" value="1"/>
</dbReference>
<reference evidence="5" key="1">
    <citation type="submission" date="2022-06" db="EMBL/GenBank/DDBJ databases">
        <title>Alkalicoccobacillus porphyridii sp. nov., isolated from a marine red alga, Porphyridium purpureum and reclassification of Shouchella plakortidis and Shouchella gibsonii as Alkalicoccobacillus plakortidis comb. nov. and Alkalicoccobacillus gibsonii comb. nov.</title>
        <authorList>
            <person name="Kim K.H."/>
            <person name="Lee J.K."/>
            <person name="Han D.M."/>
            <person name="Baek J.H."/>
            <person name="Jeon C.O."/>
        </authorList>
    </citation>
    <scope>NUCLEOTIDE SEQUENCE</scope>
    <source>
        <strain evidence="5">DSM 19153</strain>
    </source>
</reference>
<protein>
    <recommendedName>
        <fullName evidence="2">catalase</fullName>
        <ecNumber evidence="2">1.11.1.6</ecNumber>
    </recommendedName>
</protein>